<proteinExistence type="inferred from homology"/>
<dbReference type="PANTHER" id="PTHR33573">
    <property type="entry name" value="CASP-LIKE PROTEIN 4A4"/>
    <property type="match status" value="1"/>
</dbReference>
<feature type="transmembrane region" description="Helical" evidence="8">
    <location>
        <begin position="80"/>
        <end position="102"/>
    </location>
</feature>
<dbReference type="InParanoid" id="D8RP51"/>
<sequence length="164" mass="17566">MEDDYRYYQLGLRVLGFALTSVAFSCMGAALPVSPTSLTRYASFNFLLATNVLACLYSGAQVAVLAANRKKLTDFYKTSSLMLDQIFTCLLLASASAASAAFQALELCKQDLATCLRVTSSVVAGFVAFSALYASTVVSFLTARAIELSSRDHHPPPDHARSSA</sequence>
<evidence type="ECO:0000256" key="7">
    <source>
        <dbReference type="ARBA" id="ARBA00023136"/>
    </source>
</evidence>
<evidence type="ECO:0000256" key="3">
    <source>
        <dbReference type="ARBA" id="ARBA00011489"/>
    </source>
</evidence>
<dbReference type="Proteomes" id="UP000001514">
    <property type="component" value="Unassembled WGS sequence"/>
</dbReference>
<dbReference type="Pfam" id="PF04535">
    <property type="entry name" value="CASP_dom"/>
    <property type="match status" value="1"/>
</dbReference>
<dbReference type="KEGG" id="smo:SELMODRAFT_413338"/>
<organism evidence="11">
    <name type="scientific">Selaginella moellendorffii</name>
    <name type="common">Spikemoss</name>
    <dbReference type="NCBI Taxonomy" id="88036"/>
    <lineage>
        <taxon>Eukaryota</taxon>
        <taxon>Viridiplantae</taxon>
        <taxon>Streptophyta</taxon>
        <taxon>Embryophyta</taxon>
        <taxon>Tracheophyta</taxon>
        <taxon>Lycopodiopsida</taxon>
        <taxon>Selaginellales</taxon>
        <taxon>Selaginellaceae</taxon>
        <taxon>Selaginella</taxon>
    </lineage>
</organism>
<evidence type="ECO:0000313" key="10">
    <source>
        <dbReference type="EMBL" id="EFJ25974.1"/>
    </source>
</evidence>
<evidence type="ECO:0000256" key="8">
    <source>
        <dbReference type="RuleBase" id="RU361233"/>
    </source>
</evidence>
<keyword evidence="7 8" id="KW-0472">Membrane</keyword>
<evidence type="ECO:0000256" key="2">
    <source>
        <dbReference type="ARBA" id="ARBA00007651"/>
    </source>
</evidence>
<comment type="similarity">
    <text evidence="2 8">Belongs to the Casparian strip membrane proteins (CASP) family.</text>
</comment>
<dbReference type="InterPro" id="IPR006702">
    <property type="entry name" value="CASP_dom"/>
</dbReference>
<comment type="subcellular location">
    <subcellularLocation>
        <location evidence="1 8">Cell membrane</location>
        <topology evidence="1 8">Multi-pass membrane protein</topology>
    </subcellularLocation>
</comment>
<feature type="domain" description="Casparian strip membrane protein" evidence="9">
    <location>
        <begin position="6"/>
        <end position="130"/>
    </location>
</feature>
<feature type="transmembrane region" description="Helical" evidence="8">
    <location>
        <begin position="12"/>
        <end position="34"/>
    </location>
</feature>
<evidence type="ECO:0000256" key="5">
    <source>
        <dbReference type="ARBA" id="ARBA00022692"/>
    </source>
</evidence>
<evidence type="ECO:0000256" key="6">
    <source>
        <dbReference type="ARBA" id="ARBA00022989"/>
    </source>
</evidence>
<accession>D8RP51</accession>
<feature type="transmembrane region" description="Helical" evidence="8">
    <location>
        <begin position="122"/>
        <end position="143"/>
    </location>
</feature>
<evidence type="ECO:0000256" key="1">
    <source>
        <dbReference type="ARBA" id="ARBA00004651"/>
    </source>
</evidence>
<gene>
    <name evidence="10" type="ORF">SELMODRAFT_413338</name>
</gene>
<comment type="subunit">
    <text evidence="3 8">Homodimer and heterodimers.</text>
</comment>
<feature type="transmembrane region" description="Helical" evidence="8">
    <location>
        <begin position="46"/>
        <end position="68"/>
    </location>
</feature>
<keyword evidence="5 8" id="KW-0812">Transmembrane</keyword>
<dbReference type="AlphaFoldDB" id="D8RP51"/>
<dbReference type="PROSITE" id="PS51257">
    <property type="entry name" value="PROKAR_LIPOPROTEIN"/>
    <property type="match status" value="1"/>
</dbReference>
<protein>
    <recommendedName>
        <fullName evidence="8">CASP-like protein</fullName>
    </recommendedName>
</protein>
<dbReference type="EMBL" id="GL377585">
    <property type="protein sequence ID" value="EFJ25974.1"/>
    <property type="molecule type" value="Genomic_DNA"/>
</dbReference>
<keyword evidence="11" id="KW-1185">Reference proteome</keyword>
<dbReference type="GO" id="GO:0005886">
    <property type="term" value="C:plasma membrane"/>
    <property type="evidence" value="ECO:0007669"/>
    <property type="project" value="UniProtKB-SubCell"/>
</dbReference>
<dbReference type="HOGENOM" id="CLU_1621805_0_0_1"/>
<name>D8RP51_SELML</name>
<dbReference type="PANTHER" id="PTHR33573:SF50">
    <property type="entry name" value="CASP-LIKE PROTEIN 4A3"/>
    <property type="match status" value="1"/>
</dbReference>
<dbReference type="Gramene" id="EFJ25974">
    <property type="protein sequence ID" value="EFJ25974"/>
    <property type="gene ID" value="SELMODRAFT_413338"/>
</dbReference>
<evidence type="ECO:0000259" key="9">
    <source>
        <dbReference type="Pfam" id="PF04535"/>
    </source>
</evidence>
<keyword evidence="6 8" id="KW-1133">Transmembrane helix</keyword>
<evidence type="ECO:0000313" key="11">
    <source>
        <dbReference type="Proteomes" id="UP000001514"/>
    </source>
</evidence>
<evidence type="ECO:0000256" key="4">
    <source>
        <dbReference type="ARBA" id="ARBA00022475"/>
    </source>
</evidence>
<keyword evidence="4 8" id="KW-1003">Cell membrane</keyword>
<reference evidence="10 11" key="1">
    <citation type="journal article" date="2011" name="Science">
        <title>The Selaginella genome identifies genetic changes associated with the evolution of vascular plants.</title>
        <authorList>
            <person name="Banks J.A."/>
            <person name="Nishiyama T."/>
            <person name="Hasebe M."/>
            <person name="Bowman J.L."/>
            <person name="Gribskov M."/>
            <person name="dePamphilis C."/>
            <person name="Albert V.A."/>
            <person name="Aono N."/>
            <person name="Aoyama T."/>
            <person name="Ambrose B.A."/>
            <person name="Ashton N.W."/>
            <person name="Axtell M.J."/>
            <person name="Barker E."/>
            <person name="Barker M.S."/>
            <person name="Bennetzen J.L."/>
            <person name="Bonawitz N.D."/>
            <person name="Chapple C."/>
            <person name="Cheng C."/>
            <person name="Correa L.G."/>
            <person name="Dacre M."/>
            <person name="DeBarry J."/>
            <person name="Dreyer I."/>
            <person name="Elias M."/>
            <person name="Engstrom E.M."/>
            <person name="Estelle M."/>
            <person name="Feng L."/>
            <person name="Finet C."/>
            <person name="Floyd S.K."/>
            <person name="Frommer W.B."/>
            <person name="Fujita T."/>
            <person name="Gramzow L."/>
            <person name="Gutensohn M."/>
            <person name="Harholt J."/>
            <person name="Hattori M."/>
            <person name="Heyl A."/>
            <person name="Hirai T."/>
            <person name="Hiwatashi Y."/>
            <person name="Ishikawa M."/>
            <person name="Iwata M."/>
            <person name="Karol K.G."/>
            <person name="Koehler B."/>
            <person name="Kolukisaoglu U."/>
            <person name="Kubo M."/>
            <person name="Kurata T."/>
            <person name="Lalonde S."/>
            <person name="Li K."/>
            <person name="Li Y."/>
            <person name="Litt A."/>
            <person name="Lyons E."/>
            <person name="Manning G."/>
            <person name="Maruyama T."/>
            <person name="Michael T.P."/>
            <person name="Mikami K."/>
            <person name="Miyazaki S."/>
            <person name="Morinaga S."/>
            <person name="Murata T."/>
            <person name="Mueller-Roeber B."/>
            <person name="Nelson D.R."/>
            <person name="Obara M."/>
            <person name="Oguri Y."/>
            <person name="Olmstead R.G."/>
            <person name="Onodera N."/>
            <person name="Petersen B.L."/>
            <person name="Pils B."/>
            <person name="Prigge M."/>
            <person name="Rensing S.A."/>
            <person name="Riano-Pachon D.M."/>
            <person name="Roberts A.W."/>
            <person name="Sato Y."/>
            <person name="Scheller H.V."/>
            <person name="Schulz B."/>
            <person name="Schulz C."/>
            <person name="Shakirov E.V."/>
            <person name="Shibagaki N."/>
            <person name="Shinohara N."/>
            <person name="Shippen D.E."/>
            <person name="Soerensen I."/>
            <person name="Sotooka R."/>
            <person name="Sugimoto N."/>
            <person name="Sugita M."/>
            <person name="Sumikawa N."/>
            <person name="Tanurdzic M."/>
            <person name="Theissen G."/>
            <person name="Ulvskov P."/>
            <person name="Wakazuki S."/>
            <person name="Weng J.K."/>
            <person name="Willats W.W."/>
            <person name="Wipf D."/>
            <person name="Wolf P.G."/>
            <person name="Yang L."/>
            <person name="Zimmer A.D."/>
            <person name="Zhu Q."/>
            <person name="Mitros T."/>
            <person name="Hellsten U."/>
            <person name="Loque D."/>
            <person name="Otillar R."/>
            <person name="Salamov A."/>
            <person name="Schmutz J."/>
            <person name="Shapiro H."/>
            <person name="Lindquist E."/>
            <person name="Lucas S."/>
            <person name="Rokhsar D."/>
            <person name="Grigoriev I.V."/>
        </authorList>
    </citation>
    <scope>NUCLEOTIDE SEQUENCE [LARGE SCALE GENOMIC DNA]</scope>
</reference>